<evidence type="ECO:0000313" key="2">
    <source>
        <dbReference type="EMBL" id="PWA74295.1"/>
    </source>
</evidence>
<comment type="caution">
    <text evidence="2">The sequence shown here is derived from an EMBL/GenBank/DDBJ whole genome shotgun (WGS) entry which is preliminary data.</text>
</comment>
<accession>A0A2U1NLB1</accession>
<sequence>MTRITSLVKKLEKMKKIEDMVKEIEKSCLDIIGHDDQDEDEIPDPLNQRSKTNM</sequence>
<name>A0A2U1NLB1_ARTAN</name>
<feature type="region of interest" description="Disordered" evidence="1">
    <location>
        <begin position="32"/>
        <end position="54"/>
    </location>
</feature>
<dbReference type="EMBL" id="PKPP01002588">
    <property type="protein sequence ID" value="PWA74295.1"/>
    <property type="molecule type" value="Genomic_DNA"/>
</dbReference>
<reference evidence="2 3" key="1">
    <citation type="journal article" date="2018" name="Mol. Plant">
        <title>The genome of Artemisia annua provides insight into the evolution of Asteraceae family and artemisinin biosynthesis.</title>
        <authorList>
            <person name="Shen Q."/>
            <person name="Zhang L."/>
            <person name="Liao Z."/>
            <person name="Wang S."/>
            <person name="Yan T."/>
            <person name="Shi P."/>
            <person name="Liu M."/>
            <person name="Fu X."/>
            <person name="Pan Q."/>
            <person name="Wang Y."/>
            <person name="Lv Z."/>
            <person name="Lu X."/>
            <person name="Zhang F."/>
            <person name="Jiang W."/>
            <person name="Ma Y."/>
            <person name="Chen M."/>
            <person name="Hao X."/>
            <person name="Li L."/>
            <person name="Tang Y."/>
            <person name="Lv G."/>
            <person name="Zhou Y."/>
            <person name="Sun X."/>
            <person name="Brodelius P.E."/>
            <person name="Rose J.K.C."/>
            <person name="Tang K."/>
        </authorList>
    </citation>
    <scope>NUCLEOTIDE SEQUENCE [LARGE SCALE GENOMIC DNA]</scope>
    <source>
        <strain evidence="3">cv. Huhao1</strain>
        <tissue evidence="2">Leaf</tissue>
    </source>
</reference>
<evidence type="ECO:0000256" key="1">
    <source>
        <dbReference type="SAM" id="MobiDB-lite"/>
    </source>
</evidence>
<keyword evidence="3" id="KW-1185">Reference proteome</keyword>
<gene>
    <name evidence="2" type="ORF">CTI12_AA254140</name>
</gene>
<dbReference type="Proteomes" id="UP000245207">
    <property type="component" value="Unassembled WGS sequence"/>
</dbReference>
<dbReference type="AlphaFoldDB" id="A0A2U1NLB1"/>
<proteinExistence type="predicted"/>
<protein>
    <submittedName>
        <fullName evidence="2">Uncharacterized protein</fullName>
    </submittedName>
</protein>
<evidence type="ECO:0000313" key="3">
    <source>
        <dbReference type="Proteomes" id="UP000245207"/>
    </source>
</evidence>
<organism evidence="2 3">
    <name type="scientific">Artemisia annua</name>
    <name type="common">Sweet wormwood</name>
    <dbReference type="NCBI Taxonomy" id="35608"/>
    <lineage>
        <taxon>Eukaryota</taxon>
        <taxon>Viridiplantae</taxon>
        <taxon>Streptophyta</taxon>
        <taxon>Embryophyta</taxon>
        <taxon>Tracheophyta</taxon>
        <taxon>Spermatophyta</taxon>
        <taxon>Magnoliopsida</taxon>
        <taxon>eudicotyledons</taxon>
        <taxon>Gunneridae</taxon>
        <taxon>Pentapetalae</taxon>
        <taxon>asterids</taxon>
        <taxon>campanulids</taxon>
        <taxon>Asterales</taxon>
        <taxon>Asteraceae</taxon>
        <taxon>Asteroideae</taxon>
        <taxon>Anthemideae</taxon>
        <taxon>Artemisiinae</taxon>
        <taxon>Artemisia</taxon>
    </lineage>
</organism>